<evidence type="ECO:0000313" key="2">
    <source>
        <dbReference type="EMBL" id="QDZ11944.1"/>
    </source>
</evidence>
<dbReference type="InterPro" id="IPR037401">
    <property type="entry name" value="SnoaL-like"/>
</dbReference>
<dbReference type="SUPFAM" id="SSF54427">
    <property type="entry name" value="NTF2-like"/>
    <property type="match status" value="1"/>
</dbReference>
<protein>
    <submittedName>
        <fullName evidence="2">Nuclear transport factor 2 family protein</fullName>
    </submittedName>
</protein>
<dbReference type="Pfam" id="PF12680">
    <property type="entry name" value="SnoaL_2"/>
    <property type="match status" value="1"/>
</dbReference>
<sequence length="167" mass="18337">MARASGGEMSVPPTTPAARAEALIRRYFDACNAADRAGLMACFTPDAVHYFPPGLPGAPWRGAEAIADGWVWCVRTLGSRWTIEKVLAGADGHEAVIEWTHWKTGVGQVLRGDEWYIFNHDITRISEIRAYYASPVDRSSPVNALHDFDYAARGYHLAPPSAPPKLD</sequence>
<proteinExistence type="predicted"/>
<name>A0A5B8LWC7_9HYPH</name>
<dbReference type="InterPro" id="IPR032710">
    <property type="entry name" value="NTF2-like_dom_sf"/>
</dbReference>
<gene>
    <name evidence="2" type="ORF">FPZ08_15035</name>
</gene>
<organism evidence="2 3">
    <name type="scientific">Devosia ginsengisoli</name>
    <dbReference type="NCBI Taxonomy" id="400770"/>
    <lineage>
        <taxon>Bacteria</taxon>
        <taxon>Pseudomonadati</taxon>
        <taxon>Pseudomonadota</taxon>
        <taxon>Alphaproteobacteria</taxon>
        <taxon>Hyphomicrobiales</taxon>
        <taxon>Devosiaceae</taxon>
        <taxon>Devosia</taxon>
    </lineage>
</organism>
<evidence type="ECO:0000313" key="3">
    <source>
        <dbReference type="Proteomes" id="UP000315364"/>
    </source>
</evidence>
<keyword evidence="3" id="KW-1185">Reference proteome</keyword>
<dbReference type="Proteomes" id="UP000315364">
    <property type="component" value="Chromosome"/>
</dbReference>
<dbReference type="Gene3D" id="3.10.450.50">
    <property type="match status" value="1"/>
</dbReference>
<accession>A0A5B8LWC7</accession>
<dbReference type="OrthoDB" id="981191at2"/>
<feature type="domain" description="SnoaL-like" evidence="1">
    <location>
        <begin position="24"/>
        <end position="119"/>
    </location>
</feature>
<dbReference type="KEGG" id="dea:FPZ08_15035"/>
<evidence type="ECO:0000259" key="1">
    <source>
        <dbReference type="Pfam" id="PF12680"/>
    </source>
</evidence>
<reference evidence="2 3" key="1">
    <citation type="submission" date="2019-07" db="EMBL/GenBank/DDBJ databases">
        <title>Full genome sequence of Devosia sp. Gsoil 520.</title>
        <authorList>
            <person name="Im W.-T."/>
        </authorList>
    </citation>
    <scope>NUCLEOTIDE SEQUENCE [LARGE SCALE GENOMIC DNA]</scope>
    <source>
        <strain evidence="2 3">Gsoil 520</strain>
    </source>
</reference>
<dbReference type="EMBL" id="CP042304">
    <property type="protein sequence ID" value="QDZ11944.1"/>
    <property type="molecule type" value="Genomic_DNA"/>
</dbReference>
<dbReference type="AlphaFoldDB" id="A0A5B8LWC7"/>